<dbReference type="InterPro" id="IPR044081">
    <property type="entry name" value="DUF5776"/>
</dbReference>
<dbReference type="Pfam" id="PF03382">
    <property type="entry name" value="DUF285"/>
    <property type="match status" value="1"/>
</dbReference>
<dbReference type="EMBL" id="JBHTOD010000010">
    <property type="protein sequence ID" value="MFD1456358.1"/>
    <property type="molecule type" value="Genomic_DNA"/>
</dbReference>
<evidence type="ECO:0000313" key="5">
    <source>
        <dbReference type="EMBL" id="MFD1456358.1"/>
    </source>
</evidence>
<evidence type="ECO:0000259" key="4">
    <source>
        <dbReference type="Pfam" id="PF19087"/>
    </source>
</evidence>
<dbReference type="Proteomes" id="UP001597189">
    <property type="component" value="Unassembled WGS sequence"/>
</dbReference>
<feature type="region of interest" description="Disordered" evidence="2">
    <location>
        <begin position="412"/>
        <end position="443"/>
    </location>
</feature>
<dbReference type="Pfam" id="PF19087">
    <property type="entry name" value="DUF5776"/>
    <property type="match status" value="1"/>
</dbReference>
<feature type="compositionally biased region" description="Low complexity" evidence="2">
    <location>
        <begin position="412"/>
        <end position="441"/>
    </location>
</feature>
<dbReference type="RefSeq" id="WP_203646522.1">
    <property type="nucleotide sequence ID" value="NZ_BOLN01000010.1"/>
</dbReference>
<name>A0ABW4D8R5_9LACO</name>
<evidence type="ECO:0000313" key="6">
    <source>
        <dbReference type="Proteomes" id="UP001597189"/>
    </source>
</evidence>
<gene>
    <name evidence="5" type="ORF">ACFQ44_11880</name>
</gene>
<dbReference type="Gene3D" id="3.10.20.320">
    <property type="entry name" value="Putative peptidoglycan bound protein (lpxtg motif)"/>
    <property type="match status" value="1"/>
</dbReference>
<feature type="domain" description="MucBP" evidence="3">
    <location>
        <begin position="346"/>
        <end position="409"/>
    </location>
</feature>
<feature type="region of interest" description="Disordered" evidence="2">
    <location>
        <begin position="272"/>
        <end position="311"/>
    </location>
</feature>
<dbReference type="InterPro" id="IPR009459">
    <property type="entry name" value="MucBP_dom"/>
</dbReference>
<comment type="caution">
    <text evidence="5">The sequence shown here is derived from an EMBL/GenBank/DDBJ whole genome shotgun (WGS) entry which is preliminary data.</text>
</comment>
<dbReference type="Pfam" id="PF06458">
    <property type="entry name" value="MucBP"/>
    <property type="match status" value="1"/>
</dbReference>
<feature type="domain" description="DUF5776" evidence="4">
    <location>
        <begin position="534"/>
        <end position="598"/>
    </location>
</feature>
<sequence>MKRSVVGIAVAAGVAFLGVQVLGTMPVLPTIGTEVVAHASDAETVVDSGTLGTCPWTLTADGVMHVKSGELPEAKPQYEGGDPVTPFLNIQIQESGAPKENEFNTISLDDKVTTPENASYLFSGILGDETAPQIKNWQNLDTSKSTNFAFMFDASAQNSVDASNLDTSKATDMQGMFSYTKKVTGYENLKTNEVTIMKGMFQGYGDLDNPSSLDLSSFDVSKVNDADGGFSDMFSNSHLKSISLGNWQPQVPLTGIFDGADVSQLTLSSKDNLTGSELSDLDPDTDPELTDYTGKWENSNDQYLKPDNPNKTTYTSADLISKYNGSTAPAGNQTYQWEPTVTPGNPITIHYVDQDGKTIQPDSQLPGTLGDNYTVNPDTIKGYQYVSATKGSLKGTYTSNPQEVTLSYKVAPVTPVTPGGNGGTSNATSESSNTNDSSSTGDQGHAVVIAQKDRAISAVKKLGLYSTPNFSKKTRQFYYAKQKRTLRPQFVITGVAQSKNGVKRYLVRDVNTGSKRYGKTGYITAKQAFTVHTYYQHSPKQVKVISGTNAYRDKALKQQVKHLKRGEVLRVKKLVRYHLTTRLVLNDGSFITSNKTKVIEK</sequence>
<reference evidence="6" key="1">
    <citation type="journal article" date="2019" name="Int. J. Syst. Evol. Microbiol.">
        <title>The Global Catalogue of Microorganisms (GCM) 10K type strain sequencing project: providing services to taxonomists for standard genome sequencing and annotation.</title>
        <authorList>
            <consortium name="The Broad Institute Genomics Platform"/>
            <consortium name="The Broad Institute Genome Sequencing Center for Infectious Disease"/>
            <person name="Wu L."/>
            <person name="Ma J."/>
        </authorList>
    </citation>
    <scope>NUCLEOTIDE SEQUENCE [LARGE SCALE GENOMIC DNA]</scope>
    <source>
        <strain evidence="6">CCM 8979</strain>
    </source>
</reference>
<keyword evidence="6" id="KW-1185">Reference proteome</keyword>
<proteinExistence type="predicted"/>
<protein>
    <submittedName>
        <fullName evidence="5">MucBP domain-containing protein</fullName>
    </submittedName>
</protein>
<accession>A0ABW4D8R5</accession>
<evidence type="ECO:0000256" key="2">
    <source>
        <dbReference type="SAM" id="MobiDB-lite"/>
    </source>
</evidence>
<feature type="compositionally biased region" description="Acidic residues" evidence="2">
    <location>
        <begin position="279"/>
        <end position="289"/>
    </location>
</feature>
<keyword evidence="1" id="KW-0677">Repeat</keyword>
<evidence type="ECO:0000259" key="3">
    <source>
        <dbReference type="Pfam" id="PF06458"/>
    </source>
</evidence>
<organism evidence="5 6">
    <name type="scientific">Levilactobacillus lanxiensis</name>
    <dbReference type="NCBI Taxonomy" id="2799568"/>
    <lineage>
        <taxon>Bacteria</taxon>
        <taxon>Bacillati</taxon>
        <taxon>Bacillota</taxon>
        <taxon>Bacilli</taxon>
        <taxon>Lactobacillales</taxon>
        <taxon>Lactobacillaceae</taxon>
        <taxon>Levilactobacillus</taxon>
    </lineage>
</organism>
<evidence type="ECO:0000256" key="1">
    <source>
        <dbReference type="ARBA" id="ARBA00022737"/>
    </source>
</evidence>
<dbReference type="InterPro" id="IPR005046">
    <property type="entry name" value="DUF285"/>
</dbReference>